<dbReference type="STRING" id="997350.HMPREF9129_0322"/>
<sequence>MKDKKIKVLLGILLSSTLGLVLVGFTLMGDKYRTNTIDIERNLKAIGVNEISRNEGEIYFSENQLLNVFNSLEEVEEKLDYKFLHSYITEGAKVAYSNRDMTRIDVFHPSKELTDDNILEQIGRRPVTYYTMQFLREGSANFEHTYGGYYTDEGIVSVKGVSAHILGPTEEVRGGYTLDFQYNDVIYIVDRIPSKEEAIKILNRFCQKFKYLNRLP</sequence>
<name>G4D1P2_9FIRM</name>
<protein>
    <submittedName>
        <fullName evidence="1">Uncharacterized protein</fullName>
    </submittedName>
</protein>
<gene>
    <name evidence="1" type="ORF">HMPREF9129_0322</name>
</gene>
<comment type="caution">
    <text evidence="1">The sequence shown here is derived from an EMBL/GenBank/DDBJ whole genome shotgun (WGS) entry which is preliminary data.</text>
</comment>
<dbReference type="AlphaFoldDB" id="G4D1P2"/>
<evidence type="ECO:0000313" key="2">
    <source>
        <dbReference type="Proteomes" id="UP000003422"/>
    </source>
</evidence>
<dbReference type="RefSeq" id="WP_004819598.1">
    <property type="nucleotide sequence ID" value="NZ_JH165061.1"/>
</dbReference>
<proteinExistence type="predicted"/>
<organism evidence="1 2">
    <name type="scientific">Peptoniphilus indolicus ATCC 29427</name>
    <dbReference type="NCBI Taxonomy" id="997350"/>
    <lineage>
        <taxon>Bacteria</taxon>
        <taxon>Bacillati</taxon>
        <taxon>Bacillota</taxon>
        <taxon>Tissierellia</taxon>
        <taxon>Tissierellales</taxon>
        <taxon>Peptoniphilaceae</taxon>
        <taxon>Peptoniphilus</taxon>
    </lineage>
</organism>
<dbReference type="EMBL" id="AGBB01000025">
    <property type="protein sequence ID" value="EGY80535.1"/>
    <property type="molecule type" value="Genomic_DNA"/>
</dbReference>
<dbReference type="OrthoDB" id="9891265at2"/>
<dbReference type="PATRIC" id="fig|997350.3.peg.312"/>
<dbReference type="Proteomes" id="UP000003422">
    <property type="component" value="Unassembled WGS sequence"/>
</dbReference>
<dbReference type="HOGENOM" id="CLU_1276640_0_0_9"/>
<keyword evidence="2" id="KW-1185">Reference proteome</keyword>
<accession>G4D1P2</accession>
<evidence type="ECO:0000313" key="1">
    <source>
        <dbReference type="EMBL" id="EGY80535.1"/>
    </source>
</evidence>
<reference evidence="1 2" key="1">
    <citation type="submission" date="2011-06" db="EMBL/GenBank/DDBJ databases">
        <authorList>
            <person name="Muzny D."/>
            <person name="Qin X."/>
            <person name="Deng J."/>
            <person name="Jiang H."/>
            <person name="Liu Y."/>
            <person name="Qu J."/>
            <person name="Song X.-Z."/>
            <person name="Zhang L."/>
            <person name="Thornton R."/>
            <person name="Coyle M."/>
            <person name="Francisco L."/>
            <person name="Jackson L."/>
            <person name="Javaid M."/>
            <person name="Korchina V."/>
            <person name="Kovar C."/>
            <person name="Mata R."/>
            <person name="Mathew T."/>
            <person name="Ngo R."/>
            <person name="Nguyen L."/>
            <person name="Nguyen N."/>
            <person name="Okwuonu G."/>
            <person name="Ongeri F."/>
            <person name="Pham C."/>
            <person name="Simmons D."/>
            <person name="Wilczek-Boney K."/>
            <person name="Hale W."/>
            <person name="Jakkamsetti A."/>
            <person name="Pham P."/>
            <person name="Ruth R."/>
            <person name="San Lucas F."/>
            <person name="Warren J."/>
            <person name="Zhang J."/>
            <person name="Zhao Z."/>
            <person name="Zhou C."/>
            <person name="Zhu D."/>
            <person name="Lee S."/>
            <person name="Bess C."/>
            <person name="Blankenburg K."/>
            <person name="Forbes L."/>
            <person name="Fu Q."/>
            <person name="Gubbala S."/>
            <person name="Hirani K."/>
            <person name="Jayaseelan J.C."/>
            <person name="Lara F."/>
            <person name="Munidasa M."/>
            <person name="Palculict T."/>
            <person name="Patil S."/>
            <person name="Pu L.-L."/>
            <person name="Saada N."/>
            <person name="Tang L."/>
            <person name="Weissenberger G."/>
            <person name="Zhu Y."/>
            <person name="Hemphill L."/>
            <person name="Shang Y."/>
            <person name="Youmans B."/>
            <person name="Ayvaz T."/>
            <person name="Ross M."/>
            <person name="Santibanez J."/>
            <person name="Aqrawi P."/>
            <person name="Gross S."/>
            <person name="Joshi V."/>
            <person name="Fowler G."/>
            <person name="Nazareth L."/>
            <person name="Reid J."/>
            <person name="Worley K."/>
            <person name="Petrosino J."/>
            <person name="Highlander S."/>
            <person name="Gibbs R."/>
        </authorList>
    </citation>
    <scope>NUCLEOTIDE SEQUENCE [LARGE SCALE GENOMIC DNA]</scope>
    <source>
        <strain evidence="1 2">ATCC 29427</strain>
    </source>
</reference>